<sequence length="42" mass="5014">MCKNVSLYRYYYWSKGLKEFIILSTPSRTSHRVVQLDISKTT</sequence>
<dbReference type="Gramene" id="rna7476">
    <property type="protein sequence ID" value="RHN71836.1"/>
    <property type="gene ID" value="gene7476"/>
</dbReference>
<evidence type="ECO:0000313" key="1">
    <source>
        <dbReference type="EMBL" id="RHN71836.1"/>
    </source>
</evidence>
<accession>A0A396J1E7</accession>
<name>A0A396J1E7_MEDTR</name>
<organism evidence="1">
    <name type="scientific">Medicago truncatula</name>
    <name type="common">Barrel medic</name>
    <name type="synonym">Medicago tribuloides</name>
    <dbReference type="NCBI Taxonomy" id="3880"/>
    <lineage>
        <taxon>Eukaryota</taxon>
        <taxon>Viridiplantae</taxon>
        <taxon>Streptophyta</taxon>
        <taxon>Embryophyta</taxon>
        <taxon>Tracheophyta</taxon>
        <taxon>Spermatophyta</taxon>
        <taxon>Magnoliopsida</taxon>
        <taxon>eudicotyledons</taxon>
        <taxon>Gunneridae</taxon>
        <taxon>Pentapetalae</taxon>
        <taxon>rosids</taxon>
        <taxon>fabids</taxon>
        <taxon>Fabales</taxon>
        <taxon>Fabaceae</taxon>
        <taxon>Papilionoideae</taxon>
        <taxon>50 kb inversion clade</taxon>
        <taxon>NPAAA clade</taxon>
        <taxon>Hologalegina</taxon>
        <taxon>IRL clade</taxon>
        <taxon>Trifolieae</taxon>
        <taxon>Medicago</taxon>
    </lineage>
</organism>
<reference evidence="1" key="1">
    <citation type="journal article" date="2018" name="Nat. Plants">
        <title>Whole-genome landscape of Medicago truncatula symbiotic genes.</title>
        <authorList>
            <person name="Pecrix Y."/>
            <person name="Gamas P."/>
            <person name="Carrere S."/>
        </authorList>
    </citation>
    <scope>NUCLEOTIDE SEQUENCE</scope>
    <source>
        <tissue evidence="1">Leaves</tissue>
    </source>
</reference>
<dbReference type="AlphaFoldDB" id="A0A396J1E7"/>
<proteinExistence type="predicted"/>
<protein>
    <submittedName>
        <fullName evidence="1">Uncharacterized protein</fullName>
    </submittedName>
</protein>
<comment type="caution">
    <text evidence="1">The sequence shown here is derived from an EMBL/GenBank/DDBJ whole genome shotgun (WGS) entry which is preliminary data.</text>
</comment>
<dbReference type="EMBL" id="PSQE01000002">
    <property type="protein sequence ID" value="RHN71836.1"/>
    <property type="molecule type" value="Genomic_DNA"/>
</dbReference>
<dbReference type="Proteomes" id="UP000265566">
    <property type="component" value="Chromosome 2"/>
</dbReference>
<gene>
    <name evidence="1" type="ORF">MtrunA17_Chr2g0281131</name>
</gene>